<proteinExistence type="predicted"/>
<accession>A0A1H1L9F6</accession>
<protein>
    <recommendedName>
        <fullName evidence="4">Helix-turn-helix domain-containing protein</fullName>
    </recommendedName>
</protein>
<evidence type="ECO:0008006" key="4">
    <source>
        <dbReference type="Google" id="ProtNLM"/>
    </source>
</evidence>
<reference evidence="1 3" key="1">
    <citation type="submission" date="2016-10" db="EMBL/GenBank/DDBJ databases">
        <authorList>
            <person name="de Groot N.N."/>
        </authorList>
    </citation>
    <scope>NUCLEOTIDE SEQUENCE [LARGE SCALE GENOMIC DNA]</scope>
    <source>
        <strain evidence="1 3">DSM 15019</strain>
    </source>
</reference>
<evidence type="ECO:0000313" key="2">
    <source>
        <dbReference type="EMBL" id="SDT08296.1"/>
    </source>
</evidence>
<name>A0A1H1L9F6_9MICO</name>
<dbReference type="AlphaFoldDB" id="A0A1H1L9F6"/>
<sequence length="79" mass="8658">MSNVTALRAKQVEHVYLSPVQVCELVPGLSVSGLLDLRKRGLGPKYRKPTGEHGKVIVYAEADVRAWVEASVHTTTEQS</sequence>
<dbReference type="EMBL" id="LT629770">
    <property type="protein sequence ID" value="SDR71158.1"/>
    <property type="molecule type" value="Genomic_DNA"/>
</dbReference>
<gene>
    <name evidence="1" type="ORF">SAMN04489809_0034</name>
    <name evidence="2" type="ORF">SAMN04489809_3469</name>
</gene>
<dbReference type="EMBL" id="LT629770">
    <property type="protein sequence ID" value="SDT08296.1"/>
    <property type="molecule type" value="Genomic_DNA"/>
</dbReference>
<dbReference type="RefSeq" id="WP_060921059.1">
    <property type="nucleotide sequence ID" value="NZ_LT629770.1"/>
</dbReference>
<evidence type="ECO:0000313" key="3">
    <source>
        <dbReference type="Proteomes" id="UP000182126"/>
    </source>
</evidence>
<dbReference type="Proteomes" id="UP000182126">
    <property type="component" value="Chromosome I"/>
</dbReference>
<dbReference type="GeneID" id="36301408"/>
<organism evidence="1 3">
    <name type="scientific">Microbacterium paraoxydans</name>
    <dbReference type="NCBI Taxonomy" id="199592"/>
    <lineage>
        <taxon>Bacteria</taxon>
        <taxon>Bacillati</taxon>
        <taxon>Actinomycetota</taxon>
        <taxon>Actinomycetes</taxon>
        <taxon>Micrococcales</taxon>
        <taxon>Microbacteriaceae</taxon>
        <taxon>Microbacterium</taxon>
    </lineage>
</organism>
<evidence type="ECO:0000313" key="1">
    <source>
        <dbReference type="EMBL" id="SDR71158.1"/>
    </source>
</evidence>